<dbReference type="OrthoDB" id="2333384at2759"/>
<dbReference type="InterPro" id="IPR011022">
    <property type="entry name" value="Arrestin_C-like"/>
</dbReference>
<dbReference type="Pfam" id="PF00339">
    <property type="entry name" value="Arrestin_N"/>
    <property type="match status" value="1"/>
</dbReference>
<organism evidence="5 6">
    <name type="scientific">Drosophila lebanonensis</name>
    <name type="common">Fruit fly</name>
    <name type="synonym">Scaptodrosophila lebanonensis</name>
    <dbReference type="NCBI Taxonomy" id="7225"/>
    <lineage>
        <taxon>Eukaryota</taxon>
        <taxon>Metazoa</taxon>
        <taxon>Ecdysozoa</taxon>
        <taxon>Arthropoda</taxon>
        <taxon>Hexapoda</taxon>
        <taxon>Insecta</taxon>
        <taxon>Pterygota</taxon>
        <taxon>Neoptera</taxon>
        <taxon>Endopterygota</taxon>
        <taxon>Diptera</taxon>
        <taxon>Brachycera</taxon>
        <taxon>Muscomorpha</taxon>
        <taxon>Ephydroidea</taxon>
        <taxon>Drosophilidae</taxon>
        <taxon>Scaptodrosophila</taxon>
    </lineage>
</organism>
<dbReference type="SMART" id="SM01017">
    <property type="entry name" value="Arrestin_C"/>
    <property type="match status" value="1"/>
</dbReference>
<feature type="domain" description="Arrestin C-terminal-like" evidence="4">
    <location>
        <begin position="178"/>
        <end position="310"/>
    </location>
</feature>
<dbReference type="Proteomes" id="UP000504634">
    <property type="component" value="Unplaced"/>
</dbReference>
<evidence type="ECO:0000313" key="6">
    <source>
        <dbReference type="RefSeq" id="XP_030374422.1"/>
    </source>
</evidence>
<name>A0A6J2THB6_DROLE</name>
<feature type="region of interest" description="Disordered" evidence="3">
    <location>
        <begin position="412"/>
        <end position="461"/>
    </location>
</feature>
<dbReference type="GO" id="GO:0015031">
    <property type="term" value="P:protein transport"/>
    <property type="evidence" value="ECO:0007669"/>
    <property type="project" value="TreeGrafter"/>
</dbReference>
<evidence type="ECO:0000256" key="2">
    <source>
        <dbReference type="ARBA" id="ARBA00022606"/>
    </source>
</evidence>
<dbReference type="GeneID" id="115623991"/>
<evidence type="ECO:0000313" key="5">
    <source>
        <dbReference type="Proteomes" id="UP000504634"/>
    </source>
</evidence>
<proteinExistence type="inferred from homology"/>
<feature type="compositionally biased region" description="Acidic residues" evidence="3">
    <location>
        <begin position="355"/>
        <end position="374"/>
    </location>
</feature>
<reference evidence="6" key="1">
    <citation type="submission" date="2025-08" db="UniProtKB">
        <authorList>
            <consortium name="RefSeq"/>
        </authorList>
    </citation>
    <scope>IDENTIFICATION</scope>
    <source>
        <strain evidence="6">11010-0011.00</strain>
        <tissue evidence="6">Whole body</tissue>
    </source>
</reference>
<dbReference type="PANTHER" id="PTHR11188:SF167">
    <property type="entry name" value="ARRESTIN C-TERMINAL-LIKE DOMAIN-CONTAINING PROTEIN-RELATED"/>
    <property type="match status" value="1"/>
</dbReference>
<protein>
    <submittedName>
        <fullName evidence="6">Arrestin domain-containing protein 17</fullName>
    </submittedName>
</protein>
<dbReference type="RefSeq" id="XP_030374422.1">
    <property type="nucleotide sequence ID" value="XM_030518562.1"/>
</dbReference>
<dbReference type="InterPro" id="IPR014756">
    <property type="entry name" value="Ig_E-set"/>
</dbReference>
<evidence type="ECO:0000256" key="1">
    <source>
        <dbReference type="ARBA" id="ARBA00005298"/>
    </source>
</evidence>
<comment type="similarity">
    <text evidence="1">Belongs to the arrestin family.</text>
</comment>
<accession>A0A6J2THB6</accession>
<dbReference type="SUPFAM" id="SSF81296">
    <property type="entry name" value="E set domains"/>
    <property type="match status" value="2"/>
</dbReference>
<dbReference type="GO" id="GO:0005737">
    <property type="term" value="C:cytoplasm"/>
    <property type="evidence" value="ECO:0007669"/>
    <property type="project" value="TreeGrafter"/>
</dbReference>
<gene>
    <name evidence="6" type="primary">LOC115623991</name>
</gene>
<evidence type="ECO:0000259" key="4">
    <source>
        <dbReference type="SMART" id="SM01017"/>
    </source>
</evidence>
<feature type="compositionally biased region" description="Basic residues" evidence="3">
    <location>
        <begin position="427"/>
        <end position="437"/>
    </location>
</feature>
<dbReference type="PANTHER" id="PTHR11188">
    <property type="entry name" value="ARRESTIN DOMAIN CONTAINING PROTEIN"/>
    <property type="match status" value="1"/>
</dbReference>
<feature type="region of interest" description="Disordered" evidence="3">
    <location>
        <begin position="355"/>
        <end position="377"/>
    </location>
</feature>
<dbReference type="Pfam" id="PF02752">
    <property type="entry name" value="Arrestin_C"/>
    <property type="match status" value="1"/>
</dbReference>
<evidence type="ECO:0000256" key="3">
    <source>
        <dbReference type="SAM" id="MobiDB-lite"/>
    </source>
</evidence>
<sequence>MSKHCMITFDQNEHGTYFTGQVVTGKVLVNFNKPKKLRGIKLEISGFACAQWRAKGRRVVPTDDRRRRRKHVYMGREDYISSTTFLMGSDQGSNFTVDAGTYNFNFACPIPANCPSSFEGAFGHIRYLAKVTFIRSGASNRTHNVGFTVLKLLDLNAESKMLREPASSEGLEYFCLLHAQPVRLQVTLQQQGYVPGQFMLVNADVDNNSSADCKKMYIMLFLRASYMADVPALRTTSEKILLLKKECGGVAHHSQKSFAETLRIPATAPTCEHLSKVVRISYEVRVVAVMNWLMANPRVVVPITIGNVPLALAGVAPLPADLPSTSARAMALAVRSPSSDLGVGNAAFEISDDLDDYAMPEDGDDELETEEEFVPEMPPPTYEEAMFMTTDIADTDVNTVCEASRFTPRYPVFDVDTFQSPPPNPPQKRRRRRRRKAPTVPDQEQQEVAKEKQPVESPVEI</sequence>
<keyword evidence="2" id="KW-0716">Sensory transduction</keyword>
<dbReference type="InterPro" id="IPR014752">
    <property type="entry name" value="Arrestin-like_C"/>
</dbReference>
<keyword evidence="5" id="KW-1185">Reference proteome</keyword>
<dbReference type="InterPro" id="IPR011021">
    <property type="entry name" value="Arrestin-like_N"/>
</dbReference>
<dbReference type="Gene3D" id="2.60.40.640">
    <property type="match status" value="2"/>
</dbReference>
<dbReference type="InterPro" id="IPR050357">
    <property type="entry name" value="Arrestin_domain-protein"/>
</dbReference>
<dbReference type="AlphaFoldDB" id="A0A6J2THB6"/>